<evidence type="ECO:0000313" key="5">
    <source>
        <dbReference type="EMBL" id="KAK0702764.1"/>
    </source>
</evidence>
<dbReference type="SUPFAM" id="SSF48403">
    <property type="entry name" value="Ankyrin repeat"/>
    <property type="match status" value="1"/>
</dbReference>
<feature type="compositionally biased region" description="Polar residues" evidence="4">
    <location>
        <begin position="19"/>
        <end position="31"/>
    </location>
</feature>
<feature type="repeat" description="ANK" evidence="3">
    <location>
        <begin position="61"/>
        <end position="93"/>
    </location>
</feature>
<dbReference type="PANTHER" id="PTHR24198">
    <property type="entry name" value="ANKYRIN REPEAT AND PROTEIN KINASE DOMAIN-CONTAINING PROTEIN"/>
    <property type="match status" value="1"/>
</dbReference>
<evidence type="ECO:0000256" key="4">
    <source>
        <dbReference type="SAM" id="MobiDB-lite"/>
    </source>
</evidence>
<evidence type="ECO:0000256" key="3">
    <source>
        <dbReference type="PROSITE-ProRule" id="PRU00023"/>
    </source>
</evidence>
<dbReference type="AlphaFoldDB" id="A0AA39ZSA8"/>
<dbReference type="Pfam" id="PF00023">
    <property type="entry name" value="Ank"/>
    <property type="match status" value="1"/>
</dbReference>
<keyword evidence="6" id="KW-1185">Reference proteome</keyword>
<sequence>MNGSCVSPLPDLDPHPSQLPATTKPQHGLSPNATALTTDNFNMNLNYVVGARGCSLNDSNRGKTVLHMSAERGNVRLVEMMLDHGVDVDGADGCGRTALHYAAGGAHVEVVARLLAAGADPEVRNHEGISPLHAAAYVECEPIIELLRRVGVDLNAGIGVTSSNSSKNEKDGGDKAWPEWGST</sequence>
<dbReference type="PANTHER" id="PTHR24198:SF165">
    <property type="entry name" value="ANKYRIN REPEAT-CONTAINING PROTEIN-RELATED"/>
    <property type="match status" value="1"/>
</dbReference>
<dbReference type="PROSITE" id="PS50297">
    <property type="entry name" value="ANK_REP_REGION"/>
    <property type="match status" value="3"/>
</dbReference>
<dbReference type="PROSITE" id="PS50088">
    <property type="entry name" value="ANK_REPEAT"/>
    <property type="match status" value="3"/>
</dbReference>
<evidence type="ECO:0000256" key="1">
    <source>
        <dbReference type="ARBA" id="ARBA00022737"/>
    </source>
</evidence>
<comment type="caution">
    <text evidence="5">The sequence shown here is derived from an EMBL/GenBank/DDBJ whole genome shotgun (WGS) entry which is preliminary data.</text>
</comment>
<dbReference type="PRINTS" id="PR01415">
    <property type="entry name" value="ANKYRIN"/>
</dbReference>
<feature type="compositionally biased region" description="Basic and acidic residues" evidence="4">
    <location>
        <begin position="167"/>
        <end position="177"/>
    </location>
</feature>
<organism evidence="5 6">
    <name type="scientific">Lasiosphaeris hirsuta</name>
    <dbReference type="NCBI Taxonomy" id="260670"/>
    <lineage>
        <taxon>Eukaryota</taxon>
        <taxon>Fungi</taxon>
        <taxon>Dikarya</taxon>
        <taxon>Ascomycota</taxon>
        <taxon>Pezizomycotina</taxon>
        <taxon>Sordariomycetes</taxon>
        <taxon>Sordariomycetidae</taxon>
        <taxon>Sordariales</taxon>
        <taxon>Lasiosphaeriaceae</taxon>
        <taxon>Lasiosphaeris</taxon>
    </lineage>
</organism>
<proteinExistence type="predicted"/>
<accession>A0AA39ZSA8</accession>
<protein>
    <submittedName>
        <fullName evidence="5">Ankyrin repeat-containing domain protein</fullName>
    </submittedName>
</protein>
<dbReference type="Gene3D" id="1.25.40.20">
    <property type="entry name" value="Ankyrin repeat-containing domain"/>
    <property type="match status" value="1"/>
</dbReference>
<feature type="repeat" description="ANK" evidence="3">
    <location>
        <begin position="127"/>
        <end position="156"/>
    </location>
</feature>
<keyword evidence="1" id="KW-0677">Repeat</keyword>
<feature type="region of interest" description="Disordered" evidence="4">
    <location>
        <begin position="1"/>
        <end position="31"/>
    </location>
</feature>
<dbReference type="Pfam" id="PF12796">
    <property type="entry name" value="Ank_2"/>
    <property type="match status" value="1"/>
</dbReference>
<keyword evidence="2 3" id="KW-0040">ANK repeat</keyword>
<dbReference type="SMART" id="SM00248">
    <property type="entry name" value="ANK"/>
    <property type="match status" value="3"/>
</dbReference>
<dbReference type="InterPro" id="IPR036770">
    <property type="entry name" value="Ankyrin_rpt-contain_sf"/>
</dbReference>
<dbReference type="InterPro" id="IPR002110">
    <property type="entry name" value="Ankyrin_rpt"/>
</dbReference>
<name>A0AA39ZSA8_9PEZI</name>
<reference evidence="5" key="1">
    <citation type="submission" date="2023-06" db="EMBL/GenBank/DDBJ databases">
        <title>Genome-scale phylogeny and comparative genomics of the fungal order Sordariales.</title>
        <authorList>
            <consortium name="Lawrence Berkeley National Laboratory"/>
            <person name="Hensen N."/>
            <person name="Bonometti L."/>
            <person name="Westerberg I."/>
            <person name="Brannstrom I.O."/>
            <person name="Guillou S."/>
            <person name="Cros-Aarteil S."/>
            <person name="Calhoun S."/>
            <person name="Haridas S."/>
            <person name="Kuo A."/>
            <person name="Mondo S."/>
            <person name="Pangilinan J."/>
            <person name="Riley R."/>
            <person name="Labutti K."/>
            <person name="Andreopoulos B."/>
            <person name="Lipzen A."/>
            <person name="Chen C."/>
            <person name="Yanf M."/>
            <person name="Daum C."/>
            <person name="Ng V."/>
            <person name="Clum A."/>
            <person name="Steindorff A."/>
            <person name="Ohm R."/>
            <person name="Martin F."/>
            <person name="Silar P."/>
            <person name="Natvig D."/>
            <person name="Lalanne C."/>
            <person name="Gautier V."/>
            <person name="Ament-Velasquez S.L."/>
            <person name="Kruys A."/>
            <person name="Hutchinson M.I."/>
            <person name="Powell A.J."/>
            <person name="Barry K."/>
            <person name="Miller A.N."/>
            <person name="Grigoriev I.V."/>
            <person name="Debuchy R."/>
            <person name="Gladieux P."/>
            <person name="Thoren M.H."/>
            <person name="Johannesson H."/>
        </authorList>
    </citation>
    <scope>NUCLEOTIDE SEQUENCE</scope>
    <source>
        <strain evidence="5">SMH4607-1</strain>
    </source>
</reference>
<feature type="region of interest" description="Disordered" evidence="4">
    <location>
        <begin position="159"/>
        <end position="183"/>
    </location>
</feature>
<dbReference type="EMBL" id="JAUKUA010000008">
    <property type="protein sequence ID" value="KAK0702764.1"/>
    <property type="molecule type" value="Genomic_DNA"/>
</dbReference>
<gene>
    <name evidence="5" type="ORF">B0H67DRAFT_546996</name>
</gene>
<feature type="repeat" description="ANK" evidence="3">
    <location>
        <begin position="94"/>
        <end position="126"/>
    </location>
</feature>
<evidence type="ECO:0000256" key="2">
    <source>
        <dbReference type="ARBA" id="ARBA00023043"/>
    </source>
</evidence>
<dbReference type="Proteomes" id="UP001172102">
    <property type="component" value="Unassembled WGS sequence"/>
</dbReference>
<evidence type="ECO:0000313" key="6">
    <source>
        <dbReference type="Proteomes" id="UP001172102"/>
    </source>
</evidence>